<keyword evidence="1" id="KW-1133">Transmembrane helix</keyword>
<dbReference type="InterPro" id="IPR026620">
    <property type="entry name" value="TMEM177"/>
</dbReference>
<feature type="transmembrane region" description="Helical" evidence="1">
    <location>
        <begin position="164"/>
        <end position="183"/>
    </location>
</feature>
<accession>A0A0D8Y8Y0</accession>
<dbReference type="STRING" id="29172.A0A0D8Y8Y0"/>
<dbReference type="EMBL" id="KN716164">
    <property type="protein sequence ID" value="KJH52449.1"/>
    <property type="molecule type" value="Genomic_DNA"/>
</dbReference>
<dbReference type="OrthoDB" id="110174at2759"/>
<reference evidence="2 3" key="1">
    <citation type="submission" date="2013-11" db="EMBL/GenBank/DDBJ databases">
        <title>Draft genome of the bovine lungworm Dictyocaulus viviparus.</title>
        <authorList>
            <person name="Mitreva M."/>
        </authorList>
    </citation>
    <scope>NUCLEOTIDE SEQUENCE [LARGE SCALE GENOMIC DNA]</scope>
    <source>
        <strain evidence="2 3">HannoverDv2000</strain>
    </source>
</reference>
<organism evidence="2 3">
    <name type="scientific">Dictyocaulus viviparus</name>
    <name type="common">Bovine lungworm</name>
    <dbReference type="NCBI Taxonomy" id="29172"/>
    <lineage>
        <taxon>Eukaryota</taxon>
        <taxon>Metazoa</taxon>
        <taxon>Ecdysozoa</taxon>
        <taxon>Nematoda</taxon>
        <taxon>Chromadorea</taxon>
        <taxon>Rhabditida</taxon>
        <taxon>Rhabditina</taxon>
        <taxon>Rhabditomorpha</taxon>
        <taxon>Strongyloidea</taxon>
        <taxon>Metastrongylidae</taxon>
        <taxon>Dictyocaulus</taxon>
    </lineage>
</organism>
<dbReference type="PANTHER" id="PTHR21824">
    <property type="entry name" value="TRANSMEMBRANE PROTEIN 177"/>
    <property type="match status" value="1"/>
</dbReference>
<dbReference type="Proteomes" id="UP000053766">
    <property type="component" value="Unassembled WGS sequence"/>
</dbReference>
<feature type="transmembrane region" description="Helical" evidence="1">
    <location>
        <begin position="480"/>
        <end position="502"/>
    </location>
</feature>
<feature type="transmembrane region" description="Helical" evidence="1">
    <location>
        <begin position="189"/>
        <end position="210"/>
    </location>
</feature>
<evidence type="ECO:0000313" key="3">
    <source>
        <dbReference type="Proteomes" id="UP000053766"/>
    </source>
</evidence>
<dbReference type="AlphaFoldDB" id="A0A0D8Y8Y0"/>
<keyword evidence="3" id="KW-1185">Reference proteome</keyword>
<evidence type="ECO:0000313" key="2">
    <source>
        <dbReference type="EMBL" id="KJH52449.1"/>
    </source>
</evidence>
<feature type="transmembrane region" description="Helical" evidence="1">
    <location>
        <begin position="290"/>
        <end position="311"/>
    </location>
</feature>
<gene>
    <name evidence="2" type="ORF">DICVIV_01294</name>
</gene>
<evidence type="ECO:0000256" key="1">
    <source>
        <dbReference type="SAM" id="Phobius"/>
    </source>
</evidence>
<keyword evidence="1" id="KW-0812">Transmembrane</keyword>
<name>A0A0D8Y8Y0_DICVI</name>
<reference evidence="3" key="2">
    <citation type="journal article" date="2016" name="Sci. Rep.">
        <title>Dictyocaulus viviparus genome, variome and transcriptome elucidate lungworm biology and support future intervention.</title>
        <authorList>
            <person name="McNulty S.N."/>
            <person name="Strube C."/>
            <person name="Rosa B.A."/>
            <person name="Martin J.C."/>
            <person name="Tyagi R."/>
            <person name="Choi Y.J."/>
            <person name="Wang Q."/>
            <person name="Hallsworth Pepin K."/>
            <person name="Zhang X."/>
            <person name="Ozersky P."/>
            <person name="Wilson R.K."/>
            <person name="Sternberg P.W."/>
            <person name="Gasser R.B."/>
            <person name="Mitreva M."/>
        </authorList>
    </citation>
    <scope>NUCLEOTIDE SEQUENCE [LARGE SCALE GENOMIC DNA]</scope>
    <source>
        <strain evidence="3">HannoverDv2000</strain>
    </source>
</reference>
<protein>
    <submittedName>
        <fullName evidence="2">Uncharacterized protein</fullName>
    </submittedName>
</protein>
<dbReference type="GO" id="GO:0016020">
    <property type="term" value="C:membrane"/>
    <property type="evidence" value="ECO:0007669"/>
    <property type="project" value="TreeGrafter"/>
</dbReference>
<sequence>MSRRVEWWFQQAYLALIPLYPSGYLLIHGFRDNEFWKRLNRSAFPAPEHLKDLVESELDKLGAIKKTRTFVSLTDYGEPCVYGCFMTQPGAELQFPMDVSHACVEQARRLTHNIELDLGLPRYRRKIEVDSKIGSELLSRMILSDAAKMFVVQRQLQIANSGKLFSAPIFGWFAIFGAGYAIVTGLSKVVGTVLGVSIAFTFNALVYYQFYSAYNLYKTKWADEKTVDLGFDYLQGARDYFISKMRFNKMLRVVLGEDGVRNISKNGDVRRWNDQTTMFLGTKSGRRARVALLGVTVVAYPLVSLLCNGPLVNISFPWRYSVENLPERLRVIAEQEYLRFLAAEKRVPKDAVVRHHLAKSIGDYETKAAGSLGVRTGLHLATPFCLKFKDAQEALEYFSQNGVSHIDFLGVKVPVKWNTKLGEELANSFVLSENALHFIFLRDLYAHDGYASFAQRSISWVTWSSFASIFTYWLHKTATIFGGTAMSFATIYTLLISAAWFANKQWYYLYRYIADVHADNVAALSSFQHCEGGKEWYWKQLKRFRILREICPNLRTRISPSGDIKGIPTSIIVRFDQLKDLHAENNELKQVVGGDD</sequence>
<dbReference type="PANTHER" id="PTHR21824:SF4">
    <property type="entry name" value="TRANSMEMBRANE PROTEIN 177"/>
    <property type="match status" value="1"/>
</dbReference>
<keyword evidence="1" id="KW-0472">Membrane</keyword>
<proteinExistence type="predicted"/>